<dbReference type="Gene3D" id="3.30.70.270">
    <property type="match status" value="1"/>
</dbReference>
<keyword evidence="6" id="KW-1185">Reference proteome</keyword>
<evidence type="ECO:0000313" key="5">
    <source>
        <dbReference type="EMBL" id="MBO4161472.1"/>
    </source>
</evidence>
<evidence type="ECO:0000256" key="2">
    <source>
        <dbReference type="ARBA" id="ARBA00023118"/>
    </source>
</evidence>
<evidence type="ECO:0000313" key="6">
    <source>
        <dbReference type="Proteomes" id="UP000671399"/>
    </source>
</evidence>
<sequence>MSSPSQGSGDRRHWVVIETGANQAYVFASNKQAVNVGASELIYQAGTAWVRDAIGMINVGRVDPVVDIVVVASGKALLLADDAETGRAVIRAVTHRALEEAPGLEIWGTVDPDPAVEADLGARLGQAYRRQAAWRSRRPSALLRHPTLPFTRPCHYSGQPSTAMGFEGDTTYPRAAKVDAAWRRRDAGRDRMAGQLGDSAVVRADTMADGVSNAGWVAVMHADGNGIGGVFRSIAEAYTGREFLDRLGEFSVALDEVTVAALRFAVGQVDERRGWLLPLVVGGDDVTVVMDARPAFEVTATFVERFARTAADHPVISRVLADVGQPGLTACAGIAYVKPHYPFSEAYELAEQLCTSAKQIKRIDPRCGAVDFHVLHDSIGQPLDRIRSSLTVADGGGAELRLWPGPVVIGEAEEGGEAAARHITLLRAAVEELGKRSGEEDPPVLSRSALHRLRQALLAGRTEAERARDQVAVWASDPAAAGAFLTRHLLLRAPSGGDGGQGRARSRGVRDRQVWFSRILGAIDLIDMATGTAPHAGHSPGRSRETGWRRDG</sequence>
<feature type="compositionally biased region" description="Basic and acidic residues" evidence="3">
    <location>
        <begin position="542"/>
        <end position="552"/>
    </location>
</feature>
<dbReference type="InterPro" id="IPR054767">
    <property type="entry name" value="Cas10-Cmr2_palm2"/>
</dbReference>
<dbReference type="EMBL" id="JAGFWR010000004">
    <property type="protein sequence ID" value="MBO4161472.1"/>
    <property type="molecule type" value="Genomic_DNA"/>
</dbReference>
<dbReference type="RefSeq" id="WP_208567116.1">
    <property type="nucleotide sequence ID" value="NZ_JAGFWR010000004.1"/>
</dbReference>
<keyword evidence="1" id="KW-0547">Nucleotide-binding</keyword>
<evidence type="ECO:0000256" key="3">
    <source>
        <dbReference type="SAM" id="MobiDB-lite"/>
    </source>
</evidence>
<organism evidence="5 6">
    <name type="scientific">Micromonospora antibiotica</name>
    <dbReference type="NCBI Taxonomy" id="2807623"/>
    <lineage>
        <taxon>Bacteria</taxon>
        <taxon>Bacillati</taxon>
        <taxon>Actinomycetota</taxon>
        <taxon>Actinomycetes</taxon>
        <taxon>Micromonosporales</taxon>
        <taxon>Micromonosporaceae</taxon>
        <taxon>Micromonospora</taxon>
    </lineage>
</organism>
<proteinExistence type="predicted"/>
<feature type="domain" description="Cas10/Cmr2 second palm" evidence="4">
    <location>
        <begin position="217"/>
        <end position="361"/>
    </location>
</feature>
<accession>A0ABS3V779</accession>
<dbReference type="InterPro" id="IPR043128">
    <property type="entry name" value="Rev_trsase/Diguanyl_cyclase"/>
</dbReference>
<dbReference type="Proteomes" id="UP000671399">
    <property type="component" value="Unassembled WGS sequence"/>
</dbReference>
<keyword evidence="2" id="KW-0051">Antiviral defense</keyword>
<dbReference type="Pfam" id="PF22335">
    <property type="entry name" value="Cas10-Cmr2_palm2"/>
    <property type="match status" value="1"/>
</dbReference>
<evidence type="ECO:0000256" key="1">
    <source>
        <dbReference type="ARBA" id="ARBA00022741"/>
    </source>
</evidence>
<feature type="region of interest" description="Disordered" evidence="3">
    <location>
        <begin position="531"/>
        <end position="552"/>
    </location>
</feature>
<evidence type="ECO:0000259" key="4">
    <source>
        <dbReference type="Pfam" id="PF22335"/>
    </source>
</evidence>
<comment type="caution">
    <text evidence="5">The sequence shown here is derived from an EMBL/GenBank/DDBJ whole genome shotgun (WGS) entry which is preliminary data.</text>
</comment>
<gene>
    <name evidence="5" type="ORF">JQN83_11705</name>
</gene>
<protein>
    <recommendedName>
        <fullName evidence="4">Cas10/Cmr2 second palm domain-containing protein</fullName>
    </recommendedName>
</protein>
<reference evidence="5 6" key="1">
    <citation type="submission" date="2021-03" db="EMBL/GenBank/DDBJ databases">
        <authorList>
            <person name="Lee D.-H."/>
        </authorList>
    </citation>
    <scope>NUCLEOTIDE SEQUENCE [LARGE SCALE GENOMIC DNA]</scope>
    <source>
        <strain evidence="5 6">MMS20-R2-23</strain>
    </source>
</reference>
<name>A0ABS3V779_9ACTN</name>